<dbReference type="GeneID" id="18565668"/>
<gene>
    <name evidence="1" type="ORF">Pepy6gene091</name>
</gene>
<dbReference type="RefSeq" id="YP_009017705.1">
    <property type="nucleotide sequence ID" value="NC_023735.1"/>
</dbReference>
<dbReference type="OrthoDB" id="35098at10239"/>
<keyword evidence="2" id="KW-1185">Reference proteome</keyword>
<accession>D4P7K2</accession>
<organism evidence="1 2">
    <name type="scientific">Rhodococcus phage ReqiPepy6</name>
    <dbReference type="NCBI Taxonomy" id="691965"/>
    <lineage>
        <taxon>Viruses</taxon>
        <taxon>Duplodnaviria</taxon>
        <taxon>Heunggongvirae</taxon>
        <taxon>Uroviricota</taxon>
        <taxon>Caudoviricetes</taxon>
        <taxon>Pepyhexavirus</taxon>
        <taxon>Pepyhexavirus pepy6</taxon>
    </lineage>
</organism>
<dbReference type="EMBL" id="GU580941">
    <property type="protein sequence ID" value="ADD80982.1"/>
    <property type="molecule type" value="Genomic_DNA"/>
</dbReference>
<name>D4P7K2_9CAUD</name>
<evidence type="ECO:0000313" key="1">
    <source>
        <dbReference type="EMBL" id="ADD80982.1"/>
    </source>
</evidence>
<dbReference type="Proteomes" id="UP000002347">
    <property type="component" value="Segment"/>
</dbReference>
<protein>
    <submittedName>
        <fullName evidence="1">Gp091</fullName>
    </submittedName>
</protein>
<proteinExistence type="predicted"/>
<dbReference type="KEGG" id="vg:18565668"/>
<reference evidence="1 2" key="1">
    <citation type="journal article" date="2011" name="Appl. Environ. Microbiol.">
        <title>Genomic and functional analyses of Rhodococcus equi phages ReqiPepy6, ReqiPoco6, ReqiPine5, and ReqiDocB7.</title>
        <authorList>
            <person name="Summer E.J."/>
            <person name="Liu M."/>
            <person name="Gill J.J."/>
            <person name="Grant M."/>
            <person name="Chan-Cortes T.N."/>
            <person name="Ferguson L."/>
            <person name="Janes C."/>
            <person name="Lange K."/>
            <person name="Bertoli M."/>
            <person name="Moore C."/>
            <person name="Orchard R.C."/>
            <person name="Cohen N."/>
            <person name="Young R."/>
        </authorList>
    </citation>
    <scope>NUCLEOTIDE SEQUENCE [LARGE SCALE GENOMIC DNA]</scope>
</reference>
<sequence length="71" mass="8113">MRLKMNQLAATAPAPKIFYCPRCDRPFAQGTKSLQTLSSDLLKHVHEAHPDYDSEWYDTYPEDAHPLPKAV</sequence>
<evidence type="ECO:0000313" key="2">
    <source>
        <dbReference type="Proteomes" id="UP000002347"/>
    </source>
</evidence>